<evidence type="ECO:0000313" key="10">
    <source>
        <dbReference type="RefSeq" id="XP_026731512.1"/>
    </source>
</evidence>
<dbReference type="Proteomes" id="UP000322000">
    <property type="component" value="Chromosome 8"/>
</dbReference>
<evidence type="ECO:0000313" key="9">
    <source>
        <dbReference type="Proteomes" id="UP000322000"/>
    </source>
</evidence>
<keyword evidence="6" id="KW-0206">Cytoskeleton</keyword>
<gene>
    <name evidence="10" type="primary">LOC113496468</name>
</gene>
<dbReference type="PANTHER" id="PTHR16056:SF16">
    <property type="entry name" value="REGULATOR OF MICROTUBULE DYNAMICS PROTEIN 1"/>
    <property type="match status" value="1"/>
</dbReference>
<keyword evidence="4" id="KW-0677">Repeat</keyword>
<dbReference type="InterPro" id="IPR011990">
    <property type="entry name" value="TPR-like_helical_dom_sf"/>
</dbReference>
<proteinExistence type="predicted"/>
<evidence type="ECO:0000256" key="7">
    <source>
        <dbReference type="ARBA" id="ARBA00039966"/>
    </source>
</evidence>
<keyword evidence="5" id="KW-0802">TPR repeat</keyword>
<keyword evidence="9" id="KW-1185">Reference proteome</keyword>
<dbReference type="GO" id="GO:0008017">
    <property type="term" value="F:microtubule binding"/>
    <property type="evidence" value="ECO:0007669"/>
    <property type="project" value="TreeGrafter"/>
</dbReference>
<reference evidence="10" key="1">
    <citation type="submission" date="2025-08" db="UniProtKB">
        <authorList>
            <consortium name="RefSeq"/>
        </authorList>
    </citation>
    <scope>IDENTIFICATION</scope>
</reference>
<organism evidence="9 10">
    <name type="scientific">Trichoplusia ni</name>
    <name type="common">Cabbage looper</name>
    <dbReference type="NCBI Taxonomy" id="7111"/>
    <lineage>
        <taxon>Eukaryota</taxon>
        <taxon>Metazoa</taxon>
        <taxon>Ecdysozoa</taxon>
        <taxon>Arthropoda</taxon>
        <taxon>Hexapoda</taxon>
        <taxon>Insecta</taxon>
        <taxon>Pterygota</taxon>
        <taxon>Neoptera</taxon>
        <taxon>Endopterygota</taxon>
        <taxon>Lepidoptera</taxon>
        <taxon>Glossata</taxon>
        <taxon>Ditrysia</taxon>
        <taxon>Noctuoidea</taxon>
        <taxon>Noctuidae</taxon>
        <taxon>Plusiinae</taxon>
        <taxon>Trichoplusia</taxon>
    </lineage>
</organism>
<evidence type="ECO:0000256" key="8">
    <source>
        <dbReference type="ARBA" id="ARBA00041958"/>
    </source>
</evidence>
<comment type="subunit">
    <text evidence="2">Interacts with microtubules.</text>
</comment>
<dbReference type="GO" id="GO:0005739">
    <property type="term" value="C:mitochondrion"/>
    <property type="evidence" value="ECO:0007669"/>
    <property type="project" value="TreeGrafter"/>
</dbReference>
<evidence type="ECO:0000256" key="3">
    <source>
        <dbReference type="ARBA" id="ARBA00022490"/>
    </source>
</evidence>
<dbReference type="RefSeq" id="XP_026731512.1">
    <property type="nucleotide sequence ID" value="XM_026875711.1"/>
</dbReference>
<keyword evidence="3" id="KW-0963">Cytoplasm</keyword>
<sequence length="301" mass="35212">MNAIYKLNPLTCHKFAQIVIKCSRSNAKNSSEKCIQRRHFPKNIFMLSTALAFTLWPVKPKEPTEKPPTELKHPAVLDDADKLFENGYYEECFNLLSECEDSDNVEIQWRICRTLYNMSKESKYDKQYKKYLVLQAYDIIVKLLDKTKDHYAVHKWYALILDAKSSYGGTKERIRQLDTVKKHMDLAVSLNPNDATILHMLGEWCYQITEMPWHHRKIAEVLFATPPYSSYEEALEYFLKAESVQPRFYSVNLLRLGDCYLKLQKEDQAKYYLQLAASYPAKSNDDHQANTEAAELLKKLK</sequence>
<dbReference type="Gene3D" id="1.25.40.10">
    <property type="entry name" value="Tetratricopeptide repeat domain"/>
    <property type="match status" value="1"/>
</dbReference>
<dbReference type="AlphaFoldDB" id="A0A7E5VTC1"/>
<dbReference type="OrthoDB" id="69711at2759"/>
<dbReference type="GeneID" id="113496468"/>
<evidence type="ECO:0000256" key="6">
    <source>
        <dbReference type="ARBA" id="ARBA00023212"/>
    </source>
</evidence>
<evidence type="ECO:0000256" key="2">
    <source>
        <dbReference type="ARBA" id="ARBA00011375"/>
    </source>
</evidence>
<dbReference type="Pfam" id="PF21033">
    <property type="entry name" value="RMD1-3"/>
    <property type="match status" value="1"/>
</dbReference>
<dbReference type="GO" id="GO:0005876">
    <property type="term" value="C:spindle microtubule"/>
    <property type="evidence" value="ECO:0007669"/>
    <property type="project" value="TreeGrafter"/>
</dbReference>
<dbReference type="KEGG" id="tnl:113496468"/>
<comment type="subcellular location">
    <subcellularLocation>
        <location evidence="1">Cytoplasm</location>
        <location evidence="1">Cytoskeleton</location>
    </subcellularLocation>
</comment>
<evidence type="ECO:0000256" key="1">
    <source>
        <dbReference type="ARBA" id="ARBA00004245"/>
    </source>
</evidence>
<dbReference type="InterPro" id="IPR049039">
    <property type="entry name" value="RMD1-3_a_helical_rpt"/>
</dbReference>
<dbReference type="PANTHER" id="PTHR16056">
    <property type="entry name" value="REGULATOR OF MICROTUBULE DYNAMICS PROTEIN"/>
    <property type="match status" value="1"/>
</dbReference>
<dbReference type="GO" id="GO:0097431">
    <property type="term" value="C:mitotic spindle pole"/>
    <property type="evidence" value="ECO:0007669"/>
    <property type="project" value="TreeGrafter"/>
</dbReference>
<protein>
    <recommendedName>
        <fullName evidence="7">Regulator of microtubule dynamics protein 1</fullName>
    </recommendedName>
    <alternativeName>
        <fullName evidence="8">Protein FAM82B</fullName>
    </alternativeName>
</protein>
<name>A0A7E5VTC1_TRINI</name>
<evidence type="ECO:0000256" key="4">
    <source>
        <dbReference type="ARBA" id="ARBA00022737"/>
    </source>
</evidence>
<accession>A0A7E5VTC1</accession>
<evidence type="ECO:0000256" key="5">
    <source>
        <dbReference type="ARBA" id="ARBA00022803"/>
    </source>
</evidence>
<dbReference type="SUPFAM" id="SSF48452">
    <property type="entry name" value="TPR-like"/>
    <property type="match status" value="1"/>
</dbReference>
<dbReference type="InParanoid" id="A0A7E5VTC1"/>